<dbReference type="Proteomes" id="UP000218615">
    <property type="component" value="Unassembled WGS sequence"/>
</dbReference>
<keyword evidence="1" id="KW-1133">Transmembrane helix</keyword>
<evidence type="ECO:0000313" key="3">
    <source>
        <dbReference type="Proteomes" id="UP000218615"/>
    </source>
</evidence>
<organism evidence="2 3">
    <name type="scientific">Candidatus Methanoperedens nitratireducens</name>
    <dbReference type="NCBI Taxonomy" id="1392998"/>
    <lineage>
        <taxon>Archaea</taxon>
        <taxon>Methanobacteriati</taxon>
        <taxon>Methanobacteriota</taxon>
        <taxon>Stenosarchaea group</taxon>
        <taxon>Methanomicrobia</taxon>
        <taxon>Methanosarcinales</taxon>
        <taxon>ANME-2 cluster</taxon>
        <taxon>Candidatus Methanoperedentaceae</taxon>
        <taxon>Candidatus Methanoperedens</taxon>
    </lineage>
</organism>
<evidence type="ECO:0000313" key="2">
    <source>
        <dbReference type="EMBL" id="SNQ59778.1"/>
    </source>
</evidence>
<protein>
    <submittedName>
        <fullName evidence="2">Uncharacterized protein</fullName>
    </submittedName>
</protein>
<dbReference type="AlphaFoldDB" id="A0A284VKJ2"/>
<keyword evidence="1" id="KW-0812">Transmembrane</keyword>
<sequence length="68" mass="8382">MHLWIVFLPFVINFLICQIRALLILNIAPFNSPRKPYNVMYYNSFVGKKYKELEIIRQWHWILTYLHN</sequence>
<gene>
    <name evidence="2" type="ORF">MNV_1330012</name>
</gene>
<keyword evidence="1" id="KW-0472">Membrane</keyword>
<evidence type="ECO:0000256" key="1">
    <source>
        <dbReference type="SAM" id="Phobius"/>
    </source>
</evidence>
<name>A0A284VKJ2_9EURY</name>
<keyword evidence="3" id="KW-1185">Reference proteome</keyword>
<reference evidence="3" key="1">
    <citation type="submission" date="2017-06" db="EMBL/GenBank/DDBJ databases">
        <authorList>
            <person name="Cremers G."/>
        </authorList>
    </citation>
    <scope>NUCLEOTIDE SEQUENCE [LARGE SCALE GENOMIC DNA]</scope>
</reference>
<feature type="transmembrane region" description="Helical" evidence="1">
    <location>
        <begin position="6"/>
        <end position="28"/>
    </location>
</feature>
<accession>A0A284VKJ2</accession>
<dbReference type="EMBL" id="FZMP01000039">
    <property type="protein sequence ID" value="SNQ59778.1"/>
    <property type="molecule type" value="Genomic_DNA"/>
</dbReference>
<proteinExistence type="predicted"/>